<keyword evidence="2 12" id="KW-0963">Cytoplasm</keyword>
<evidence type="ECO:0000256" key="4">
    <source>
        <dbReference type="ARBA" id="ARBA00022723"/>
    </source>
</evidence>
<feature type="active site" evidence="12">
    <location>
        <position position="156"/>
    </location>
</feature>
<dbReference type="InterPro" id="IPR012337">
    <property type="entry name" value="RNaseH-like_sf"/>
</dbReference>
<evidence type="ECO:0000313" key="14">
    <source>
        <dbReference type="EMBL" id="GAA3995855.1"/>
    </source>
</evidence>
<feature type="active site" evidence="12">
    <location>
        <position position="19"/>
    </location>
</feature>
<evidence type="ECO:0000256" key="7">
    <source>
        <dbReference type="ARBA" id="ARBA00022801"/>
    </source>
</evidence>
<keyword evidence="7 12" id="KW-0378">Hydrolase</keyword>
<keyword evidence="4 12" id="KW-0479">Metal-binding</keyword>
<evidence type="ECO:0000256" key="13">
    <source>
        <dbReference type="NCBIfam" id="TIGR00228"/>
    </source>
</evidence>
<evidence type="ECO:0000256" key="11">
    <source>
        <dbReference type="ARBA" id="ARBA00023204"/>
    </source>
</evidence>
<evidence type="ECO:0000256" key="2">
    <source>
        <dbReference type="ARBA" id="ARBA00022490"/>
    </source>
</evidence>
<feature type="binding site" evidence="12">
    <location>
        <position position="80"/>
    </location>
    <ligand>
        <name>Mg(2+)</name>
        <dbReference type="ChEBI" id="CHEBI:18420"/>
        <label>2</label>
    </ligand>
</feature>
<dbReference type="HAMAP" id="MF_00034">
    <property type="entry name" value="RuvC"/>
    <property type="match status" value="1"/>
</dbReference>
<dbReference type="NCBIfam" id="TIGR00228">
    <property type="entry name" value="ruvC"/>
    <property type="match status" value="1"/>
</dbReference>
<organism evidence="14 15">
    <name type="scientific">Hymenobacter fastidiosus</name>
    <dbReference type="NCBI Taxonomy" id="486264"/>
    <lineage>
        <taxon>Bacteria</taxon>
        <taxon>Pseudomonadati</taxon>
        <taxon>Bacteroidota</taxon>
        <taxon>Cytophagia</taxon>
        <taxon>Cytophagales</taxon>
        <taxon>Hymenobacteraceae</taxon>
        <taxon>Hymenobacter</taxon>
    </lineage>
</organism>
<comment type="subcellular location">
    <subcellularLocation>
        <location evidence="12">Cytoplasm</location>
    </subcellularLocation>
</comment>
<feature type="active site" evidence="12">
    <location>
        <position position="80"/>
    </location>
</feature>
<keyword evidence="3 12" id="KW-0540">Nuclease</keyword>
<evidence type="ECO:0000256" key="5">
    <source>
        <dbReference type="ARBA" id="ARBA00022759"/>
    </source>
</evidence>
<dbReference type="EC" id="3.1.21.10" evidence="12 13"/>
<comment type="function">
    <text evidence="12">The RuvA-RuvB-RuvC complex processes Holliday junction (HJ) DNA during genetic recombination and DNA repair. Endonuclease that resolves HJ intermediates. Cleaves cruciform DNA by making single-stranded nicks across the HJ at symmetrical positions within the homologous arms, yielding a 5'-phosphate and a 3'-hydroxyl group; requires a central core of homology in the junction. The consensus cleavage sequence is 5'-(A/T)TT(C/G)-3'. Cleavage occurs on the 3'-side of the TT dinucleotide at the point of strand exchange. HJ branch migration catalyzed by RuvA-RuvB allows RuvC to scan DNA until it finds its consensus sequence, where it cleaves and resolves the cruciform DNA.</text>
</comment>
<dbReference type="EMBL" id="BAABDJ010000002">
    <property type="protein sequence ID" value="GAA3995855.1"/>
    <property type="molecule type" value="Genomic_DNA"/>
</dbReference>
<dbReference type="Pfam" id="PF02075">
    <property type="entry name" value="RuvC"/>
    <property type="match status" value="1"/>
</dbReference>
<comment type="cofactor">
    <cofactor evidence="12">
        <name>Mg(2+)</name>
        <dbReference type="ChEBI" id="CHEBI:18420"/>
    </cofactor>
    <text evidence="12">Binds 2 Mg(2+) ion per subunit.</text>
</comment>
<name>A0ABP7RDF0_9BACT</name>
<feature type="binding site" evidence="12">
    <location>
        <position position="156"/>
    </location>
    <ligand>
        <name>Mg(2+)</name>
        <dbReference type="ChEBI" id="CHEBI:18420"/>
        <label>1</label>
    </ligand>
</feature>
<dbReference type="PRINTS" id="PR00696">
    <property type="entry name" value="RSOLVASERUVC"/>
</dbReference>
<comment type="subunit">
    <text evidence="12">Homodimer which binds Holliday junction (HJ) DNA. The HJ becomes 2-fold symmetrical on binding to RuvC with unstacked arms; it has a different conformation from HJ DNA in complex with RuvA. In the full resolvosome a probable DNA-RuvA(4)-RuvB(12)-RuvC(2) complex forms which resolves the HJ.</text>
</comment>
<dbReference type="PANTHER" id="PTHR30194:SF3">
    <property type="entry name" value="CROSSOVER JUNCTION ENDODEOXYRIBONUCLEASE RUVC"/>
    <property type="match status" value="1"/>
</dbReference>
<dbReference type="Gene3D" id="3.30.420.10">
    <property type="entry name" value="Ribonuclease H-like superfamily/Ribonuclease H"/>
    <property type="match status" value="1"/>
</dbReference>
<keyword evidence="8 12" id="KW-0460">Magnesium</keyword>
<feature type="binding site" evidence="12">
    <location>
        <position position="19"/>
    </location>
    <ligand>
        <name>Mg(2+)</name>
        <dbReference type="ChEBI" id="CHEBI:18420"/>
        <label>1</label>
    </ligand>
</feature>
<comment type="similarity">
    <text evidence="1 12">Belongs to the RuvC family.</text>
</comment>
<evidence type="ECO:0000256" key="8">
    <source>
        <dbReference type="ARBA" id="ARBA00022842"/>
    </source>
</evidence>
<evidence type="ECO:0000256" key="9">
    <source>
        <dbReference type="ARBA" id="ARBA00023125"/>
    </source>
</evidence>
<evidence type="ECO:0000256" key="6">
    <source>
        <dbReference type="ARBA" id="ARBA00022763"/>
    </source>
</evidence>
<keyword evidence="5 12" id="KW-0255">Endonuclease</keyword>
<evidence type="ECO:0000256" key="1">
    <source>
        <dbReference type="ARBA" id="ARBA00009518"/>
    </source>
</evidence>
<keyword evidence="6 12" id="KW-0227">DNA damage</keyword>
<reference evidence="15" key="1">
    <citation type="journal article" date="2019" name="Int. J. Syst. Evol. Microbiol.">
        <title>The Global Catalogue of Microorganisms (GCM) 10K type strain sequencing project: providing services to taxonomists for standard genome sequencing and annotation.</title>
        <authorList>
            <consortium name="The Broad Institute Genomics Platform"/>
            <consortium name="The Broad Institute Genome Sequencing Center for Infectious Disease"/>
            <person name="Wu L."/>
            <person name="Ma J."/>
        </authorList>
    </citation>
    <scope>NUCLEOTIDE SEQUENCE [LARGE SCALE GENOMIC DNA]</scope>
    <source>
        <strain evidence="15">JCM 17224</strain>
    </source>
</reference>
<proteinExistence type="inferred from homology"/>
<protein>
    <recommendedName>
        <fullName evidence="12 13">Crossover junction endodeoxyribonuclease RuvC</fullName>
        <ecNumber evidence="12 13">3.1.21.10</ecNumber>
    </recommendedName>
    <alternativeName>
        <fullName evidence="12">Holliday junction nuclease RuvC</fullName>
    </alternativeName>
    <alternativeName>
        <fullName evidence="12">Holliday junction resolvase RuvC</fullName>
    </alternativeName>
</protein>
<gene>
    <name evidence="12 14" type="primary">ruvC</name>
    <name evidence="14" type="ORF">GCM10022408_03030</name>
</gene>
<dbReference type="InterPro" id="IPR002176">
    <property type="entry name" value="X-over_junc_endoDNase_RuvC"/>
</dbReference>
<comment type="caution">
    <text evidence="14">The sequence shown here is derived from an EMBL/GenBank/DDBJ whole genome shotgun (WGS) entry which is preliminary data.</text>
</comment>
<keyword evidence="10 12" id="KW-0233">DNA recombination</keyword>
<evidence type="ECO:0000256" key="3">
    <source>
        <dbReference type="ARBA" id="ARBA00022722"/>
    </source>
</evidence>
<evidence type="ECO:0000256" key="10">
    <source>
        <dbReference type="ARBA" id="ARBA00023172"/>
    </source>
</evidence>
<evidence type="ECO:0000256" key="12">
    <source>
        <dbReference type="HAMAP-Rule" id="MF_00034"/>
    </source>
</evidence>
<dbReference type="Proteomes" id="UP001500567">
    <property type="component" value="Unassembled WGS sequence"/>
</dbReference>
<dbReference type="PANTHER" id="PTHR30194">
    <property type="entry name" value="CROSSOVER JUNCTION ENDODEOXYRIBONUCLEASE RUVC"/>
    <property type="match status" value="1"/>
</dbReference>
<sequence>MLRPSASPDLLPKVIMGVDPGTSIMGYAVIEVRGQQVTVLRYDVIDMKKIGPNHALKLKRIFERMLELIDEFLPDELAIEAPFFGVNVQSMLKLGRAQGMAIAACLSRQIPYVEYAPTKVKQSVTGSGNATKEQVAHMLRQTLTLPPIAEASKFLDATDALAVALCHHYQKGNNVKAGGKSWGKFLADNPDKLAAPVAGKKAATAPKAKAR</sequence>
<dbReference type="RefSeq" id="WP_345070507.1">
    <property type="nucleotide sequence ID" value="NZ_BAABDJ010000002.1"/>
</dbReference>
<dbReference type="SUPFAM" id="SSF53098">
    <property type="entry name" value="Ribonuclease H-like"/>
    <property type="match status" value="1"/>
</dbReference>
<keyword evidence="11 12" id="KW-0234">DNA repair</keyword>
<keyword evidence="9 12" id="KW-0238">DNA-binding</keyword>
<comment type="catalytic activity">
    <reaction evidence="12">
        <text>Endonucleolytic cleavage at a junction such as a reciprocal single-stranded crossover between two homologous DNA duplexes (Holliday junction).</text>
        <dbReference type="EC" id="3.1.21.10"/>
    </reaction>
</comment>
<accession>A0ABP7RDF0</accession>
<keyword evidence="15" id="KW-1185">Reference proteome</keyword>
<dbReference type="InterPro" id="IPR036397">
    <property type="entry name" value="RNaseH_sf"/>
</dbReference>
<dbReference type="CDD" id="cd16962">
    <property type="entry name" value="RuvC"/>
    <property type="match status" value="1"/>
</dbReference>
<evidence type="ECO:0000313" key="15">
    <source>
        <dbReference type="Proteomes" id="UP001500567"/>
    </source>
</evidence>